<dbReference type="InterPro" id="IPR029063">
    <property type="entry name" value="SAM-dependent_MTases_sf"/>
</dbReference>
<dbReference type="GO" id="GO:0008168">
    <property type="term" value="F:methyltransferase activity"/>
    <property type="evidence" value="ECO:0007669"/>
    <property type="project" value="UniProtKB-KW"/>
</dbReference>
<keyword evidence="2 4" id="KW-0808">Transferase</keyword>
<evidence type="ECO:0000256" key="2">
    <source>
        <dbReference type="ARBA" id="ARBA00022679"/>
    </source>
</evidence>
<dbReference type="EMBL" id="RJKM01000001">
    <property type="protein sequence ID" value="ROP41133.1"/>
    <property type="molecule type" value="Genomic_DNA"/>
</dbReference>
<evidence type="ECO:0000313" key="5">
    <source>
        <dbReference type="Proteomes" id="UP000268727"/>
    </source>
</evidence>
<dbReference type="GO" id="GO:0032259">
    <property type="term" value="P:methylation"/>
    <property type="evidence" value="ECO:0007669"/>
    <property type="project" value="UniProtKB-KW"/>
</dbReference>
<dbReference type="RefSeq" id="WP_246037971.1">
    <property type="nucleotide sequence ID" value="NZ_RJKM01000001.1"/>
</dbReference>
<evidence type="ECO:0000256" key="1">
    <source>
        <dbReference type="ARBA" id="ARBA00022603"/>
    </source>
</evidence>
<dbReference type="Gene3D" id="3.40.50.150">
    <property type="entry name" value="Vaccinia Virus protein VP39"/>
    <property type="match status" value="1"/>
</dbReference>
<dbReference type="InterPro" id="IPR051052">
    <property type="entry name" value="Diverse_substrate_MTase"/>
</dbReference>
<protein>
    <submittedName>
        <fullName evidence="4">Methyltransferase family protein</fullName>
    </submittedName>
</protein>
<dbReference type="Pfam" id="PF13649">
    <property type="entry name" value="Methyltransf_25"/>
    <property type="match status" value="1"/>
</dbReference>
<dbReference type="AlphaFoldDB" id="A0A3N1HF78"/>
<dbReference type="Proteomes" id="UP000268727">
    <property type="component" value="Unassembled WGS sequence"/>
</dbReference>
<dbReference type="CDD" id="cd02440">
    <property type="entry name" value="AdoMet_MTases"/>
    <property type="match status" value="1"/>
</dbReference>
<feature type="domain" description="Methyltransferase" evidence="3">
    <location>
        <begin position="58"/>
        <end position="154"/>
    </location>
</feature>
<gene>
    <name evidence="4" type="ORF">EDD40_6558</name>
</gene>
<name>A0A3N1HF78_9PSEU</name>
<comment type="caution">
    <text evidence="4">The sequence shown here is derived from an EMBL/GenBank/DDBJ whole genome shotgun (WGS) entry which is preliminary data.</text>
</comment>
<keyword evidence="1 4" id="KW-0489">Methyltransferase</keyword>
<sequence length="276" mass="29594">MSAIASARTTTVGTLSGMAQGFRGDVADFYHRYRRGYPLAVLDAVVEVFGLTPDDVAVDLGCGTGQVTVPLAERVRAVIGVDPEPDMLAHGRRAGEERGAANLAWVVGTDADVPAWRAVLGDGSVGVVTIGQALHWMRHDELFRALHPLVRPGGGVAVLTNGTPLWLQDEDWSRALRECLEQWLGTPAGNACGTDEESQARYRESLAAAGFRVDVRGVDYTAELDLESIVGGVLSALPVDRLPADRQAFTDLVRAALEPHAPFTEHVHVTVLTGRR</sequence>
<organism evidence="4 5">
    <name type="scientific">Saccharothrix texasensis</name>
    <dbReference type="NCBI Taxonomy" id="103734"/>
    <lineage>
        <taxon>Bacteria</taxon>
        <taxon>Bacillati</taxon>
        <taxon>Actinomycetota</taxon>
        <taxon>Actinomycetes</taxon>
        <taxon>Pseudonocardiales</taxon>
        <taxon>Pseudonocardiaceae</taxon>
        <taxon>Saccharothrix</taxon>
    </lineage>
</organism>
<evidence type="ECO:0000259" key="3">
    <source>
        <dbReference type="Pfam" id="PF13649"/>
    </source>
</evidence>
<dbReference type="InterPro" id="IPR041698">
    <property type="entry name" value="Methyltransf_25"/>
</dbReference>
<reference evidence="4 5" key="1">
    <citation type="submission" date="2018-11" db="EMBL/GenBank/DDBJ databases">
        <title>Sequencing the genomes of 1000 actinobacteria strains.</title>
        <authorList>
            <person name="Klenk H.-P."/>
        </authorList>
    </citation>
    <scope>NUCLEOTIDE SEQUENCE [LARGE SCALE GENOMIC DNA]</scope>
    <source>
        <strain evidence="4 5">DSM 44231</strain>
    </source>
</reference>
<keyword evidence="5" id="KW-1185">Reference proteome</keyword>
<evidence type="ECO:0000313" key="4">
    <source>
        <dbReference type="EMBL" id="ROP41133.1"/>
    </source>
</evidence>
<proteinExistence type="predicted"/>
<dbReference type="PANTHER" id="PTHR44942:SF4">
    <property type="entry name" value="METHYLTRANSFERASE TYPE 11 DOMAIN-CONTAINING PROTEIN"/>
    <property type="match status" value="1"/>
</dbReference>
<dbReference type="SUPFAM" id="SSF53335">
    <property type="entry name" value="S-adenosyl-L-methionine-dependent methyltransferases"/>
    <property type="match status" value="1"/>
</dbReference>
<accession>A0A3N1HF78</accession>
<dbReference type="PANTHER" id="PTHR44942">
    <property type="entry name" value="METHYLTRANSF_11 DOMAIN-CONTAINING PROTEIN"/>
    <property type="match status" value="1"/>
</dbReference>